<feature type="coiled-coil region" evidence="1">
    <location>
        <begin position="153"/>
        <end position="180"/>
    </location>
</feature>
<reference evidence="2" key="1">
    <citation type="journal article" date="2005" name="Genome Res.">
        <title>Conservation of regulatory sequences and gene expression patterns in the disintegrating Drosophila Hox gene complex.</title>
        <authorList>
            <person name="Negre B."/>
            <person name="Casillas S."/>
            <person name="Suzanne M."/>
            <person name="Sanchez-Herrero E."/>
            <person name="Akam M."/>
            <person name="Nefedov M."/>
            <person name="Barbadilla A."/>
            <person name="de Jong P."/>
            <person name="Ruiz A."/>
        </authorList>
    </citation>
    <scope>NUCLEOTIDE SEQUENCE</scope>
    <source>
        <strain evidence="2">St1</strain>
    </source>
</reference>
<keyword evidence="1" id="KW-0175">Coiled coil</keyword>
<accession>Q4VIV7</accession>
<proteinExistence type="predicted"/>
<dbReference type="EMBL" id="AY900632">
    <property type="protein sequence ID" value="AAX33650.1"/>
    <property type="molecule type" value="Genomic_DNA"/>
</dbReference>
<protein>
    <submittedName>
        <fullName evidence="2">Dbuz\CG14609d-PA</fullName>
    </submittedName>
</protein>
<reference evidence="2" key="2">
    <citation type="submission" date="2009-10" db="EMBL/GenBank/DDBJ databases">
        <title>The Transposon Galileo Generates Natural Chromosomal Inversions in Drosophila by Ectopic Recombination.</title>
        <authorList>
            <person name="Delprat A."/>
            <person name="Negre B."/>
            <person name="Puig M."/>
            <person name="Ruiz A."/>
        </authorList>
    </citation>
    <scope>NUCLEOTIDE SEQUENCE</scope>
    <source>
        <strain evidence="2">St1</strain>
    </source>
</reference>
<name>Q4VIV7_DROBU</name>
<gene>
    <name evidence="2" type="primary">Dbuz\CG14609d</name>
</gene>
<evidence type="ECO:0000313" key="2">
    <source>
        <dbReference type="EMBL" id="AAX33650.1"/>
    </source>
</evidence>
<dbReference type="AlphaFoldDB" id="Q4VIV7"/>
<evidence type="ECO:0000256" key="1">
    <source>
        <dbReference type="SAM" id="Coils"/>
    </source>
</evidence>
<organism evidence="2">
    <name type="scientific">Drosophila buzzatii</name>
    <name type="common">Fruit fly</name>
    <dbReference type="NCBI Taxonomy" id="7264"/>
    <lineage>
        <taxon>Eukaryota</taxon>
        <taxon>Metazoa</taxon>
        <taxon>Ecdysozoa</taxon>
        <taxon>Arthropoda</taxon>
        <taxon>Hexapoda</taxon>
        <taxon>Insecta</taxon>
        <taxon>Pterygota</taxon>
        <taxon>Neoptera</taxon>
        <taxon>Endopterygota</taxon>
        <taxon>Diptera</taxon>
        <taxon>Brachycera</taxon>
        <taxon>Muscomorpha</taxon>
        <taxon>Ephydroidea</taxon>
        <taxon>Drosophilidae</taxon>
        <taxon>Drosophila</taxon>
    </lineage>
</organism>
<sequence>MPCYSRNRIPSKRQLRDKRRTIVKPVRPRDPNVHGLLSYSHAAQHLIFDENWTPSSITEQYTFINSLLTSRLIFNKHEKETLVNRLHQTSERLKEECFDGRLKLQKISVGNNAHEIRNMLNNHMSMQRLYQRMPIHLVADNINQSTFVMRKERDRLHARLEQLKHKLNDLLIERSLVENRIKYESSFVLEEELLSRVLLKKIENSNVRFRAIRTINTTYKKMVQVLLQDEIFYEPILSSLDDDNAEQTHMIKYIIYLGLPAISKFKQLNKEFHRLEEKARVDFEAKRKLLADLKKPRVFAPPVQPDLREVDDSKKERYLRETKSMVELRKELQKIEKVIKDLKFTTLCSQAKEIYLRARTQRDNNKHLAQQIEFDLMGREMLRNKIKYTNVLDGVLVNNLSEEEVNRLEYIRSLKATLNTDKDFQQESVNHIRNRASVYVMLRFSLWNLVEILRHIDHNPFTVRRAYPNSYLKLPLLKFELFDMFACNPPLYEENIDKIMHLVKRKLYKLVKGFETIAQADSREPLASFKEKYHKRFLATRTFNVEAPGAQSEMKAVDYDDGKVYLSVPSRKQIKTLSAKVVEEARLQEEY</sequence>